<dbReference type="InterPro" id="IPR002110">
    <property type="entry name" value="Ankyrin_rpt"/>
</dbReference>
<dbReference type="Pfam" id="PF12796">
    <property type="entry name" value="Ank_2"/>
    <property type="match status" value="1"/>
</dbReference>
<keyword evidence="1" id="KW-0677">Repeat</keyword>
<evidence type="ECO:0000313" key="5">
    <source>
        <dbReference type="Proteomes" id="UP001227192"/>
    </source>
</evidence>
<dbReference type="PROSITE" id="PS50297">
    <property type="entry name" value="ANK_REP_REGION"/>
    <property type="match status" value="1"/>
</dbReference>
<dbReference type="AlphaFoldDB" id="A0AAI9XBY8"/>
<gene>
    <name evidence="4" type="ORF">VN97_g2710</name>
</gene>
<dbReference type="EMBL" id="LACB01000054">
    <property type="protein sequence ID" value="KAJ9490528.1"/>
    <property type="molecule type" value="Genomic_DNA"/>
</dbReference>
<name>A0AAI9XBY8_PENTH</name>
<reference evidence="4" key="1">
    <citation type="submission" date="2015-06" db="EMBL/GenBank/DDBJ databases">
        <authorList>
            <person name="Nguyen H."/>
        </authorList>
    </citation>
    <scope>NUCLEOTIDE SEQUENCE</scope>
    <source>
        <strain evidence="4">DAOM 180753</strain>
    </source>
</reference>
<proteinExistence type="predicted"/>
<keyword evidence="2 3" id="KW-0040">ANK repeat</keyword>
<dbReference type="PROSITE" id="PS50088">
    <property type="entry name" value="ANK_REPEAT"/>
    <property type="match status" value="1"/>
</dbReference>
<dbReference type="InterPro" id="IPR050745">
    <property type="entry name" value="Multifunctional_regulatory"/>
</dbReference>
<protein>
    <submittedName>
        <fullName evidence="4">Uncharacterized protein</fullName>
    </submittedName>
</protein>
<evidence type="ECO:0000256" key="2">
    <source>
        <dbReference type="ARBA" id="ARBA00023043"/>
    </source>
</evidence>
<evidence type="ECO:0000256" key="3">
    <source>
        <dbReference type="PROSITE-ProRule" id="PRU00023"/>
    </source>
</evidence>
<dbReference type="Gene3D" id="1.25.40.20">
    <property type="entry name" value="Ankyrin repeat-containing domain"/>
    <property type="match status" value="2"/>
</dbReference>
<dbReference type="SUPFAM" id="SSF48403">
    <property type="entry name" value="Ankyrin repeat"/>
    <property type="match status" value="1"/>
</dbReference>
<dbReference type="Pfam" id="PF00023">
    <property type="entry name" value="Ank"/>
    <property type="match status" value="1"/>
</dbReference>
<keyword evidence="5" id="KW-1185">Reference proteome</keyword>
<feature type="repeat" description="ANK" evidence="3">
    <location>
        <begin position="120"/>
        <end position="149"/>
    </location>
</feature>
<evidence type="ECO:0000313" key="4">
    <source>
        <dbReference type="EMBL" id="KAJ9490528.1"/>
    </source>
</evidence>
<comment type="caution">
    <text evidence="4">The sequence shown here is derived from an EMBL/GenBank/DDBJ whole genome shotgun (WGS) entry which is preliminary data.</text>
</comment>
<organism evidence="4 5">
    <name type="scientific">Penicillium thymicola</name>
    <dbReference type="NCBI Taxonomy" id="293382"/>
    <lineage>
        <taxon>Eukaryota</taxon>
        <taxon>Fungi</taxon>
        <taxon>Dikarya</taxon>
        <taxon>Ascomycota</taxon>
        <taxon>Pezizomycotina</taxon>
        <taxon>Eurotiomycetes</taxon>
        <taxon>Eurotiomycetidae</taxon>
        <taxon>Eurotiales</taxon>
        <taxon>Aspergillaceae</taxon>
        <taxon>Penicillium</taxon>
    </lineage>
</organism>
<dbReference type="InterPro" id="IPR036770">
    <property type="entry name" value="Ankyrin_rpt-contain_sf"/>
</dbReference>
<dbReference type="PANTHER" id="PTHR24189">
    <property type="entry name" value="MYOTROPHIN"/>
    <property type="match status" value="1"/>
</dbReference>
<dbReference type="SMART" id="SM00248">
    <property type="entry name" value="ANK"/>
    <property type="match status" value="4"/>
</dbReference>
<reference evidence="4" key="2">
    <citation type="journal article" date="2016" name="Fungal Biol.">
        <title>Ochratoxin A production by Penicillium thymicola.</title>
        <authorList>
            <person name="Nguyen H.D.T."/>
            <person name="McMullin D.R."/>
            <person name="Ponomareva E."/>
            <person name="Riley R."/>
            <person name="Pomraning K.R."/>
            <person name="Baker S.E."/>
            <person name="Seifert K.A."/>
        </authorList>
    </citation>
    <scope>NUCLEOTIDE SEQUENCE</scope>
    <source>
        <strain evidence="4">DAOM 180753</strain>
    </source>
</reference>
<sequence>MEYQSAITEPKPPLLGYAIADEEMAAWLLDHGADPNRQCVIGLTPLSFAVERAPISVIQLMLSRGGDARKGQLLHHAIEGHSDNIATLWLLIGNGADINSTMYEDHYPSRALFCFMALGTALHKAAELGKVDVVRYLVNEGANLSIKDANGSVFKAHQKPISVHKYSLGTYKVAD</sequence>
<accession>A0AAI9XBY8</accession>
<evidence type="ECO:0000256" key="1">
    <source>
        <dbReference type="ARBA" id="ARBA00022737"/>
    </source>
</evidence>
<dbReference type="PANTHER" id="PTHR24189:SF50">
    <property type="entry name" value="ANKYRIN REPEAT AND SOCS BOX PROTEIN 2"/>
    <property type="match status" value="1"/>
</dbReference>
<dbReference type="Proteomes" id="UP001227192">
    <property type="component" value="Unassembled WGS sequence"/>
</dbReference>